<dbReference type="Proteomes" id="UP000255529">
    <property type="component" value="Unassembled WGS sequence"/>
</dbReference>
<name>A0A379ZZ09_9GAMM</name>
<reference evidence="1 2" key="1">
    <citation type="submission" date="2018-06" db="EMBL/GenBank/DDBJ databases">
        <authorList>
            <consortium name="Pathogen Informatics"/>
            <person name="Doyle S."/>
        </authorList>
    </citation>
    <scope>NUCLEOTIDE SEQUENCE [LARGE SCALE GENOMIC DNA]</scope>
    <source>
        <strain evidence="1 2">NCTC11544</strain>
    </source>
</reference>
<sequence>MVESTKNNEQKQAVTRAGALKSTLTVELHTLYAIRLWEGRRSKNADPETSGKRRPDIYSMPRFILRAGQINEASGEDNPYADAAMVALEETLNKGTQLLQQAVAELDKTLANIPAQISLSDVASVSPLNIGVFSRTPVGYRCVFLLVGYDQLAMKAFQAWHYGLISRSQRDTLLDRGGHWIRSVYGVVQHYRPVNVTRDDIRLETPAGKDAIIRFGMPDDDIMSGASRSAFSPPLNKTSVLTASASSKKGAKA</sequence>
<dbReference type="RefSeq" id="WP_115183760.1">
    <property type="nucleotide sequence ID" value="NZ_CAMKRT010000008.1"/>
</dbReference>
<gene>
    <name evidence="1" type="ORF">NCTC11544_03127</name>
</gene>
<organism evidence="1 2">
    <name type="scientific">Serratia quinivorans</name>
    <dbReference type="NCBI Taxonomy" id="137545"/>
    <lineage>
        <taxon>Bacteria</taxon>
        <taxon>Pseudomonadati</taxon>
        <taxon>Pseudomonadota</taxon>
        <taxon>Gammaproteobacteria</taxon>
        <taxon>Enterobacterales</taxon>
        <taxon>Yersiniaceae</taxon>
        <taxon>Serratia</taxon>
    </lineage>
</organism>
<evidence type="ECO:0000313" key="2">
    <source>
        <dbReference type="Proteomes" id="UP000255529"/>
    </source>
</evidence>
<dbReference type="EMBL" id="UGYN01000002">
    <property type="protein sequence ID" value="SUI70144.1"/>
    <property type="molecule type" value="Genomic_DNA"/>
</dbReference>
<dbReference type="Pfam" id="PF08900">
    <property type="entry name" value="AcaB"/>
    <property type="match status" value="1"/>
</dbReference>
<accession>A0A379ZZ09</accession>
<protein>
    <submittedName>
        <fullName evidence="1">Integrating conjugative element protein, PFL_4669 family</fullName>
    </submittedName>
</protein>
<proteinExistence type="predicted"/>
<dbReference type="NCBIfam" id="TIGR03761">
    <property type="entry name" value="ICE_PFL4669"/>
    <property type="match status" value="1"/>
</dbReference>
<evidence type="ECO:0000313" key="1">
    <source>
        <dbReference type="EMBL" id="SUI70144.1"/>
    </source>
</evidence>
<dbReference type="InterPro" id="IPR014996">
    <property type="entry name" value="AcaB"/>
</dbReference>
<dbReference type="AlphaFoldDB" id="A0A379ZZ09"/>